<gene>
    <name evidence="3" type="ORF">DL546_005918</name>
</gene>
<dbReference type="GO" id="GO:0046872">
    <property type="term" value="F:metal ion binding"/>
    <property type="evidence" value="ECO:0007669"/>
    <property type="project" value="UniProtKB-KW"/>
</dbReference>
<dbReference type="EMBL" id="QVQW01000030">
    <property type="protein sequence ID" value="RKU44510.1"/>
    <property type="molecule type" value="Genomic_DNA"/>
</dbReference>
<dbReference type="PIRSF" id="PIRSF037489">
    <property type="entry name" value="UCP037489_NIF3_YqfO"/>
    <property type="match status" value="1"/>
</dbReference>
<dbReference type="PANTHER" id="PTHR13799:SF13">
    <property type="entry name" value="NIF3-LIKE PROTEIN 1"/>
    <property type="match status" value="1"/>
</dbReference>
<evidence type="ECO:0000256" key="2">
    <source>
        <dbReference type="PIRSR" id="PIRSR602678-1"/>
    </source>
</evidence>
<evidence type="ECO:0008006" key="5">
    <source>
        <dbReference type="Google" id="ProtNLM"/>
    </source>
</evidence>
<dbReference type="InterPro" id="IPR002678">
    <property type="entry name" value="DUF34/NIF3"/>
</dbReference>
<comment type="caution">
    <text evidence="3">The sequence shown here is derived from an EMBL/GenBank/DDBJ whole genome shotgun (WGS) entry which is preliminary data.</text>
</comment>
<dbReference type="SUPFAM" id="SSF102705">
    <property type="entry name" value="NIF3 (NGG1p interacting factor 3)-like"/>
    <property type="match status" value="1"/>
</dbReference>
<feature type="binding site" evidence="2">
    <location>
        <position position="119"/>
    </location>
    <ligand>
        <name>a divalent metal cation</name>
        <dbReference type="ChEBI" id="CHEBI:60240"/>
        <label>1</label>
    </ligand>
</feature>
<dbReference type="NCBIfam" id="TIGR00486">
    <property type="entry name" value="YbgI_SA1388"/>
    <property type="match status" value="1"/>
</dbReference>
<name>A0A420Y9Q9_9PEZI</name>
<dbReference type="PANTHER" id="PTHR13799">
    <property type="entry name" value="NGG1 INTERACTING FACTOR 3"/>
    <property type="match status" value="1"/>
</dbReference>
<dbReference type="Pfam" id="PF01784">
    <property type="entry name" value="DUF34_NIF3"/>
    <property type="match status" value="1"/>
</dbReference>
<accession>A0A420Y9Q9</accession>
<feature type="binding site" evidence="2">
    <location>
        <position position="286"/>
    </location>
    <ligand>
        <name>a divalent metal cation</name>
        <dbReference type="ChEBI" id="CHEBI:60240"/>
        <label>1</label>
    </ligand>
</feature>
<dbReference type="GO" id="GO:0005739">
    <property type="term" value="C:mitochondrion"/>
    <property type="evidence" value="ECO:0007669"/>
    <property type="project" value="TreeGrafter"/>
</dbReference>
<comment type="similarity">
    <text evidence="1">Belongs to the GTP cyclohydrolase I type 2/NIF3 family.</text>
</comment>
<dbReference type="InterPro" id="IPR036069">
    <property type="entry name" value="DUF34/NIF3_sf"/>
</dbReference>
<organism evidence="3 4">
    <name type="scientific">Coniochaeta pulveracea</name>
    <dbReference type="NCBI Taxonomy" id="177199"/>
    <lineage>
        <taxon>Eukaryota</taxon>
        <taxon>Fungi</taxon>
        <taxon>Dikarya</taxon>
        <taxon>Ascomycota</taxon>
        <taxon>Pezizomycotina</taxon>
        <taxon>Sordariomycetes</taxon>
        <taxon>Sordariomycetidae</taxon>
        <taxon>Coniochaetales</taxon>
        <taxon>Coniochaetaceae</taxon>
        <taxon>Coniochaeta</taxon>
    </lineage>
</organism>
<evidence type="ECO:0000313" key="3">
    <source>
        <dbReference type="EMBL" id="RKU44510.1"/>
    </source>
</evidence>
<dbReference type="Proteomes" id="UP000275385">
    <property type="component" value="Unassembled WGS sequence"/>
</dbReference>
<dbReference type="AlphaFoldDB" id="A0A420Y9Q9"/>
<dbReference type="FunFam" id="3.40.1390.30:FF:000001">
    <property type="entry name" value="GTP cyclohydrolase 1 type 2"/>
    <property type="match status" value="1"/>
</dbReference>
<keyword evidence="2" id="KW-0479">Metal-binding</keyword>
<dbReference type="Gene3D" id="3.40.1390.30">
    <property type="entry name" value="NIF3 (NGG1p interacting factor 3)-like"/>
    <property type="match status" value="1"/>
</dbReference>
<dbReference type="STRING" id="177199.A0A420Y9Q9"/>
<feature type="binding site" evidence="2">
    <location>
        <position position="290"/>
    </location>
    <ligand>
        <name>a divalent metal cation</name>
        <dbReference type="ChEBI" id="CHEBI:60240"/>
        <label>1</label>
    </ligand>
</feature>
<keyword evidence="4" id="KW-1185">Reference proteome</keyword>
<evidence type="ECO:0000313" key="4">
    <source>
        <dbReference type="Proteomes" id="UP000275385"/>
    </source>
</evidence>
<reference evidence="3 4" key="1">
    <citation type="submission" date="2018-08" db="EMBL/GenBank/DDBJ databases">
        <title>Draft genome of the lignicolous fungus Coniochaeta pulveracea.</title>
        <authorList>
            <person name="Borstlap C.J."/>
            <person name="De Witt R.N."/>
            <person name="Botha A."/>
            <person name="Volschenk H."/>
        </authorList>
    </citation>
    <scope>NUCLEOTIDE SEQUENCE [LARGE SCALE GENOMIC DNA]</scope>
    <source>
        <strain evidence="3 4">CAB683</strain>
    </source>
</reference>
<sequence length="329" mass="35960">MLPRTLLFQSLRSIRKSSPRLGFCTCSSHIPQPQAGFVTMASSPQQHPLTTKVVHAMRTLYPEALADRSWDNVGLLLDNIKPGPGVQETSPLVLLTNDLTIAVAEEAIQKGARVIISYHPFLFRGIKSVSLNDPHQRILLQLVQNNIAVYSPHTALDAADGGINDWLADMLNSLDENSKRSVVQPIAKPEGYISAAVGYGRRVDFSRAFGIHDVVGAFAKALDMKYMSVATPKAAEKPIKSVAVCAGSGSGVLKDCDADLLFTGEMSHHDALKATMLGQTVVTVFHSNSERKYLRERLAPALRNELGEDIGIVVSKEDCDPFEIWRTDE</sequence>
<dbReference type="InterPro" id="IPR017221">
    <property type="entry name" value="DUF34/NIF3_bac"/>
</dbReference>
<evidence type="ECO:0000256" key="1">
    <source>
        <dbReference type="ARBA" id="ARBA00006964"/>
    </source>
</evidence>
<dbReference type="OrthoDB" id="3345469at2759"/>
<protein>
    <recommendedName>
        <fullName evidence="5">NGG1 interacting factor</fullName>
    </recommendedName>
</protein>
<feature type="binding site" evidence="2">
    <location>
        <position position="157"/>
    </location>
    <ligand>
        <name>a divalent metal cation</name>
        <dbReference type="ChEBI" id="CHEBI:60240"/>
        <label>1</label>
    </ligand>
</feature>
<proteinExistence type="inferred from homology"/>